<dbReference type="EMBL" id="OC001119">
    <property type="protein sequence ID" value="CAD7259156.1"/>
    <property type="molecule type" value="Genomic_DNA"/>
</dbReference>
<dbReference type="AlphaFoldDB" id="A0A7R9ARD9"/>
<reference evidence="1" key="1">
    <citation type="submission" date="2020-11" db="EMBL/GenBank/DDBJ databases">
        <authorList>
            <person name="Tran Van P."/>
        </authorList>
    </citation>
    <scope>NUCLEOTIDE SEQUENCE</scope>
</reference>
<dbReference type="PROSITE" id="PS51257">
    <property type="entry name" value="PROKAR_LIPOPROTEIN"/>
    <property type="match status" value="1"/>
</dbReference>
<sequence>MRLEHTGTYNASAGACGKNSSMSLPNRADRAQRIRAYRSSFFYVRGSVLTIRNEPRASIQSWSIIRQCRNVLKRHGLAEMCQLGPG</sequence>
<gene>
    <name evidence="1" type="ORF">TSIB3V08_LOCUS3367</name>
</gene>
<name>A0A7R9ARD9_TIMSH</name>
<evidence type="ECO:0000313" key="1">
    <source>
        <dbReference type="EMBL" id="CAD7259156.1"/>
    </source>
</evidence>
<proteinExistence type="predicted"/>
<organism evidence="1">
    <name type="scientific">Timema shepardi</name>
    <name type="common">Walking stick</name>
    <dbReference type="NCBI Taxonomy" id="629360"/>
    <lineage>
        <taxon>Eukaryota</taxon>
        <taxon>Metazoa</taxon>
        <taxon>Ecdysozoa</taxon>
        <taxon>Arthropoda</taxon>
        <taxon>Hexapoda</taxon>
        <taxon>Insecta</taxon>
        <taxon>Pterygota</taxon>
        <taxon>Neoptera</taxon>
        <taxon>Polyneoptera</taxon>
        <taxon>Phasmatodea</taxon>
        <taxon>Timematodea</taxon>
        <taxon>Timematoidea</taxon>
        <taxon>Timematidae</taxon>
        <taxon>Timema</taxon>
    </lineage>
</organism>
<accession>A0A7R9ARD9</accession>
<protein>
    <submittedName>
        <fullName evidence="1">Uncharacterized protein</fullName>
    </submittedName>
</protein>